<evidence type="ECO:0000313" key="2">
    <source>
        <dbReference type="EMBL" id="EQC35029.1"/>
    </source>
</evidence>
<dbReference type="GeneID" id="19947996"/>
<dbReference type="AlphaFoldDB" id="T0QAY7"/>
<evidence type="ECO:0000256" key="1">
    <source>
        <dbReference type="SAM" id="MobiDB-lite"/>
    </source>
</evidence>
<evidence type="ECO:0008006" key="4">
    <source>
        <dbReference type="Google" id="ProtNLM"/>
    </source>
</evidence>
<dbReference type="EMBL" id="JH767152">
    <property type="protein sequence ID" value="EQC35029.1"/>
    <property type="molecule type" value="Genomic_DNA"/>
</dbReference>
<sequence>METKLTQSFWRKKRIITQEVLQAIGKTTPTDDSVYQQELLKFQDLVTHVRATLRELERYRCSLQLFCSATTALANEVVCLATPSHLGQVPPTHPEALATALRQVAPSRMMKTQYYSVDDTITGAIRSLGIKLAELEAQTKDIKARAQAKLECDSYARGAKPSAMHTAAHARLDSCTRTVFRVFAKYEALRNTFLSNELEMVRQALSSFFLNGADAIAAPLLLQPDSVAAEEDKIFSDLMTKGSVVAEAPQEVASEVEPVVHHVDCNPRKPSLPSLPECHAVVAKYARRRLSRSASARPLAQHAPPSVLLATLSLDDGDDGNPSLAAGWQRCDNQDDDIGEEIMTTVPLQDAEGVAAPPSGDAPSARRVSLSFVPFAAKLVRDPNSNQRPN</sequence>
<dbReference type="InParanoid" id="T0QAY7"/>
<dbReference type="Gene3D" id="1.20.1270.60">
    <property type="entry name" value="Arfaptin homology (AH) domain/BAR domain"/>
    <property type="match status" value="1"/>
</dbReference>
<feature type="region of interest" description="Disordered" evidence="1">
    <location>
        <begin position="348"/>
        <end position="367"/>
    </location>
</feature>
<dbReference type="OMA" id="MKTQYYS"/>
<accession>T0QAY7</accession>
<dbReference type="RefSeq" id="XP_008611313.1">
    <property type="nucleotide sequence ID" value="XM_008613091.1"/>
</dbReference>
<dbReference type="Proteomes" id="UP000030762">
    <property type="component" value="Unassembled WGS sequence"/>
</dbReference>
<protein>
    <recommendedName>
        <fullName evidence="4">BAR domain-containing protein</fullName>
    </recommendedName>
</protein>
<dbReference type="OrthoDB" id="74557at2759"/>
<name>T0QAY7_SAPDV</name>
<evidence type="ECO:0000313" key="3">
    <source>
        <dbReference type="Proteomes" id="UP000030762"/>
    </source>
</evidence>
<dbReference type="InterPro" id="IPR027267">
    <property type="entry name" value="AH/BAR_dom_sf"/>
</dbReference>
<organism evidence="2 3">
    <name type="scientific">Saprolegnia diclina (strain VS20)</name>
    <dbReference type="NCBI Taxonomy" id="1156394"/>
    <lineage>
        <taxon>Eukaryota</taxon>
        <taxon>Sar</taxon>
        <taxon>Stramenopiles</taxon>
        <taxon>Oomycota</taxon>
        <taxon>Saprolegniomycetes</taxon>
        <taxon>Saprolegniales</taxon>
        <taxon>Saprolegniaceae</taxon>
        <taxon>Saprolegnia</taxon>
    </lineage>
</organism>
<proteinExistence type="predicted"/>
<reference evidence="2 3" key="1">
    <citation type="submission" date="2012-04" db="EMBL/GenBank/DDBJ databases">
        <title>The Genome Sequence of Saprolegnia declina VS20.</title>
        <authorList>
            <consortium name="The Broad Institute Genome Sequencing Platform"/>
            <person name="Russ C."/>
            <person name="Nusbaum C."/>
            <person name="Tyler B."/>
            <person name="van West P."/>
            <person name="Dieguez-Uribeondo J."/>
            <person name="de Bruijn I."/>
            <person name="Tripathy S."/>
            <person name="Jiang R."/>
            <person name="Young S.K."/>
            <person name="Zeng Q."/>
            <person name="Gargeya S."/>
            <person name="Fitzgerald M."/>
            <person name="Haas B."/>
            <person name="Abouelleil A."/>
            <person name="Alvarado L."/>
            <person name="Arachchi H.M."/>
            <person name="Berlin A."/>
            <person name="Chapman S.B."/>
            <person name="Goldberg J."/>
            <person name="Griggs A."/>
            <person name="Gujja S."/>
            <person name="Hansen M."/>
            <person name="Howarth C."/>
            <person name="Imamovic A."/>
            <person name="Larimer J."/>
            <person name="McCowen C."/>
            <person name="Montmayeur A."/>
            <person name="Murphy C."/>
            <person name="Neiman D."/>
            <person name="Pearson M."/>
            <person name="Priest M."/>
            <person name="Roberts A."/>
            <person name="Saif S."/>
            <person name="Shea T."/>
            <person name="Sisk P."/>
            <person name="Sykes S."/>
            <person name="Wortman J."/>
            <person name="Nusbaum C."/>
            <person name="Birren B."/>
        </authorList>
    </citation>
    <scope>NUCLEOTIDE SEQUENCE [LARGE SCALE GENOMIC DNA]</scope>
    <source>
        <strain evidence="2 3">VS20</strain>
    </source>
</reference>
<gene>
    <name evidence="2" type="ORF">SDRG_07269</name>
</gene>
<dbReference type="VEuPathDB" id="FungiDB:SDRG_07269"/>
<keyword evidence="3" id="KW-1185">Reference proteome</keyword>